<protein>
    <submittedName>
        <fullName evidence="2">DNA-directed RNA polymerase III subunit RPC5 isoform X1</fullName>
    </submittedName>
</protein>
<proteinExistence type="predicted"/>
<feature type="compositionally biased region" description="Pro residues" evidence="1">
    <location>
        <begin position="38"/>
        <end position="83"/>
    </location>
</feature>
<dbReference type="Pfam" id="PF04801">
    <property type="entry name" value="RPC5"/>
    <property type="match status" value="1"/>
</dbReference>
<reference evidence="2" key="2">
    <citation type="submission" date="2023-04" db="EMBL/GenBank/DDBJ databases">
        <authorList>
            <person name="Bruccoleri R.E."/>
            <person name="Oakeley E.J."/>
            <person name="Faust A.-M."/>
            <person name="Dessus-Babus S."/>
            <person name="Altorfer M."/>
            <person name="Burckhardt D."/>
            <person name="Oertli M."/>
            <person name="Naumann U."/>
            <person name="Petersen F."/>
            <person name="Wong J."/>
        </authorList>
    </citation>
    <scope>NUCLEOTIDE SEQUENCE</scope>
    <source>
        <strain evidence="2">GSM-AAB239-AS_SAM_17_03QT</strain>
        <tissue evidence="2">Leaf</tissue>
    </source>
</reference>
<feature type="compositionally biased region" description="Acidic residues" evidence="1">
    <location>
        <begin position="110"/>
        <end position="124"/>
    </location>
</feature>
<keyword evidence="2" id="KW-0240">DNA-directed RNA polymerase</keyword>
<dbReference type="PANTHER" id="PTHR12069">
    <property type="entry name" value="DNA-DIRECTED RNA POLYMERASES III 80 KDA POLYPEPTIDE RNA POLYMERASE III SUBUNIT 5"/>
    <property type="match status" value="1"/>
</dbReference>
<dbReference type="AlphaFoldDB" id="A0AAX6FKD5"/>
<dbReference type="GO" id="GO:0042797">
    <property type="term" value="P:tRNA transcription by RNA polymerase III"/>
    <property type="evidence" value="ECO:0007669"/>
    <property type="project" value="TreeGrafter"/>
</dbReference>
<dbReference type="EMBL" id="JANAVB010028196">
    <property type="protein sequence ID" value="KAJ6816733.1"/>
    <property type="molecule type" value="Genomic_DNA"/>
</dbReference>
<dbReference type="GO" id="GO:0005666">
    <property type="term" value="C:RNA polymerase III complex"/>
    <property type="evidence" value="ECO:0007669"/>
    <property type="project" value="TreeGrafter"/>
</dbReference>
<feature type="compositionally biased region" description="Basic residues" evidence="1">
    <location>
        <begin position="245"/>
        <end position="258"/>
    </location>
</feature>
<dbReference type="PANTHER" id="PTHR12069:SF0">
    <property type="entry name" value="DNA-DIRECTED RNA POLYMERASE III SUBUNIT RPC5"/>
    <property type="match status" value="1"/>
</dbReference>
<accession>A0AAX6FKD5</accession>
<keyword evidence="2" id="KW-0804">Transcription</keyword>
<organism evidence="2 3">
    <name type="scientific">Iris pallida</name>
    <name type="common">Sweet iris</name>
    <dbReference type="NCBI Taxonomy" id="29817"/>
    <lineage>
        <taxon>Eukaryota</taxon>
        <taxon>Viridiplantae</taxon>
        <taxon>Streptophyta</taxon>
        <taxon>Embryophyta</taxon>
        <taxon>Tracheophyta</taxon>
        <taxon>Spermatophyta</taxon>
        <taxon>Magnoliopsida</taxon>
        <taxon>Liliopsida</taxon>
        <taxon>Asparagales</taxon>
        <taxon>Iridaceae</taxon>
        <taxon>Iridoideae</taxon>
        <taxon>Irideae</taxon>
        <taxon>Iris</taxon>
    </lineage>
</organism>
<gene>
    <name evidence="2" type="ORF">M6B38_415525</name>
</gene>
<reference evidence="2" key="1">
    <citation type="journal article" date="2023" name="GigaByte">
        <title>Genome assembly of the bearded iris, Iris pallida Lam.</title>
        <authorList>
            <person name="Bruccoleri R.E."/>
            <person name="Oakeley E.J."/>
            <person name="Faust A.M.E."/>
            <person name="Altorfer M."/>
            <person name="Dessus-Babus S."/>
            <person name="Burckhardt D."/>
            <person name="Oertli M."/>
            <person name="Naumann U."/>
            <person name="Petersen F."/>
            <person name="Wong J."/>
        </authorList>
    </citation>
    <scope>NUCLEOTIDE SEQUENCE</scope>
    <source>
        <strain evidence="2">GSM-AAB239-AS_SAM_17_03QT</strain>
    </source>
</reference>
<dbReference type="Proteomes" id="UP001140949">
    <property type="component" value="Unassembled WGS sequence"/>
</dbReference>
<dbReference type="InterPro" id="IPR006886">
    <property type="entry name" value="RNA_pol_III_Rpc5"/>
</dbReference>
<keyword evidence="3" id="KW-1185">Reference proteome</keyword>
<feature type="compositionally biased region" description="Basic and acidic residues" evidence="1">
    <location>
        <begin position="85"/>
        <end position="98"/>
    </location>
</feature>
<evidence type="ECO:0000313" key="2">
    <source>
        <dbReference type="EMBL" id="KAJ6816733.1"/>
    </source>
</evidence>
<feature type="region of interest" description="Disordered" evidence="1">
    <location>
        <begin position="244"/>
        <end position="298"/>
    </location>
</feature>
<comment type="caution">
    <text evidence="2">The sequence shown here is derived from an EMBL/GenBank/DDBJ whole genome shotgun (WGS) entry which is preliminary data.</text>
</comment>
<evidence type="ECO:0000313" key="3">
    <source>
        <dbReference type="Proteomes" id="UP001140949"/>
    </source>
</evidence>
<feature type="region of interest" description="Disordered" evidence="1">
    <location>
        <begin position="1"/>
        <end position="124"/>
    </location>
</feature>
<name>A0AAX6FKD5_IRIPA</name>
<feature type="compositionally biased region" description="Polar residues" evidence="1">
    <location>
        <begin position="268"/>
        <end position="295"/>
    </location>
</feature>
<evidence type="ECO:0000256" key="1">
    <source>
        <dbReference type="SAM" id="MobiDB-lite"/>
    </source>
</evidence>
<sequence>MEDDGGFAPMDLDTPAAAAPPRAPRFRPKLARNAPKSVPTPPAATKPDPGPDPPAAAKPDPDPPAVAKPDPDPPALPASPPAPIQKEEKEEEKEKEQPAAEDSSMVVADDACDFDDDFDDDDEEEDEVEDVVVRELDVYFAPSIADGASLYVMQYPLRSPWRPYDLSESCEEVRLKPKHSRVEVDFSMDITNGNYDDEMAESSRSQKQMLSSAVTPSTSGFAIGTIMRNELHLNPVHAVVQLRPSLKHTRAGVTRRKQSSQSSESNKKPNVQSLGESLKPSTEQQGKPALENSSEGFDDVEPWVPLKYHPIESSLSRSYQKQMMREKNNHVKFVVKNSDYATSLCPGTSTDNKRSIGIPIRDVISLSLEERLIKWLSEGRQVNRFAALLHLDPTISIKDDLLRILPLYAYLVQGLWVSKSSLICKGFEALVRDYIIFLFSKNKTIRYDKRKSPIPPVVRHYLSQLAFQRPLFSDLKFREATDLSFIKAYPHAVKEQECAWSSREQELLESFRGSFRNMMEKQAVDFLMNGLNPKLVKKVTSSAIADPGHKKDINMMASSTGMTVPSSSQEELVKVLLEVFRLHSVRSLGSIKQALQGRGIDPPPELISVLGQITENVHGVYVSKSAGNPDLHALRTVIIKLFMENKPNAKLRNNQIVAAVRSSLNRNFSADEYKQVVNGLCINKDGWMLKDGEC</sequence>